<feature type="binding site" evidence="15">
    <location>
        <position position="174"/>
    </location>
    <ligand>
        <name>NAD(+)</name>
        <dbReference type="ChEBI" id="CHEBI:57540"/>
    </ligand>
</feature>
<evidence type="ECO:0000256" key="14">
    <source>
        <dbReference type="ARBA" id="ARBA00060881"/>
    </source>
</evidence>
<feature type="binding site" evidence="15">
    <location>
        <position position="286"/>
    </location>
    <ligand>
        <name>NAD(+)</name>
        <dbReference type="ChEBI" id="CHEBI:57540"/>
    </ligand>
</feature>
<dbReference type="InterPro" id="IPR001679">
    <property type="entry name" value="DNA_ligase"/>
</dbReference>
<evidence type="ECO:0000256" key="7">
    <source>
        <dbReference type="ARBA" id="ARBA00022763"/>
    </source>
</evidence>
<feature type="binding site" evidence="15">
    <location>
        <begin position="29"/>
        <end position="33"/>
    </location>
    <ligand>
        <name>NAD(+)</name>
        <dbReference type="ChEBI" id="CHEBI:57540"/>
    </ligand>
</feature>
<proteinExistence type="inferred from homology"/>
<feature type="binding site" evidence="15">
    <location>
        <begin position="77"/>
        <end position="78"/>
    </location>
    <ligand>
        <name>NAD(+)</name>
        <dbReference type="ChEBI" id="CHEBI:57540"/>
    </ligand>
</feature>
<comment type="function">
    <text evidence="1 15">DNA ligase that catalyzes the formation of phosphodiester linkages between 5'-phosphoryl and 3'-hydroxyl groups in double-stranded DNA using NAD as a coenzyme and as the energy source for the reaction. It is essential for DNA replication and repair of damaged DNA.</text>
</comment>
<dbReference type="Gene3D" id="3.40.50.10190">
    <property type="entry name" value="BRCT domain"/>
    <property type="match status" value="1"/>
</dbReference>
<feature type="domain" description="BRCT" evidence="16">
    <location>
        <begin position="582"/>
        <end position="660"/>
    </location>
</feature>
<accession>A0A2U1E4G7</accession>
<evidence type="ECO:0000256" key="13">
    <source>
        <dbReference type="ARBA" id="ARBA00034005"/>
    </source>
</evidence>
<dbReference type="Gene3D" id="1.10.287.610">
    <property type="entry name" value="Helix hairpin bin"/>
    <property type="match status" value="1"/>
</dbReference>
<feature type="binding site" evidence="15">
    <location>
        <position position="310"/>
    </location>
    <ligand>
        <name>NAD(+)</name>
        <dbReference type="ChEBI" id="CHEBI:57540"/>
    </ligand>
</feature>
<keyword evidence="5 15" id="KW-0235">DNA replication</keyword>
<keyword evidence="4 15" id="KW-0436">Ligase</keyword>
<dbReference type="PANTHER" id="PTHR23389">
    <property type="entry name" value="CHROMOSOME TRANSMISSION FIDELITY FACTOR 18"/>
    <property type="match status" value="1"/>
</dbReference>
<dbReference type="PIRSF" id="PIRSF001604">
    <property type="entry name" value="LigA"/>
    <property type="match status" value="1"/>
</dbReference>
<reference evidence="17 18" key="1">
    <citation type="submission" date="2018-04" db="EMBL/GenBank/DDBJ databases">
        <title>Genomic Encyclopedia of Type Strains, Phase IV (KMG-IV): sequencing the most valuable type-strain genomes for metagenomic binning, comparative biology and taxonomic classification.</title>
        <authorList>
            <person name="Goeker M."/>
        </authorList>
    </citation>
    <scope>NUCLEOTIDE SEQUENCE [LARGE SCALE GENOMIC DNA]</scope>
    <source>
        <strain evidence="17 18">DSM 20705</strain>
    </source>
</reference>
<dbReference type="Pfam" id="PF12826">
    <property type="entry name" value="HHH_2"/>
    <property type="match status" value="1"/>
</dbReference>
<dbReference type="InterPro" id="IPR041663">
    <property type="entry name" value="DisA/LigA_HHH"/>
</dbReference>
<feature type="binding site" evidence="15">
    <location>
        <position position="424"/>
    </location>
    <ligand>
        <name>Zn(2+)</name>
        <dbReference type="ChEBI" id="CHEBI:29105"/>
    </ligand>
</feature>
<dbReference type="NCBIfam" id="NF005932">
    <property type="entry name" value="PRK07956.1"/>
    <property type="match status" value="1"/>
</dbReference>
<dbReference type="FunFam" id="1.10.150.20:FF:000006">
    <property type="entry name" value="DNA ligase"/>
    <property type="match status" value="1"/>
</dbReference>
<dbReference type="FunFam" id="1.10.150.20:FF:000007">
    <property type="entry name" value="DNA ligase"/>
    <property type="match status" value="1"/>
</dbReference>
<dbReference type="InterPro" id="IPR013840">
    <property type="entry name" value="DNAligase_N"/>
</dbReference>
<feature type="binding site" evidence="15">
    <location>
        <position position="402"/>
    </location>
    <ligand>
        <name>Zn(2+)</name>
        <dbReference type="ChEBI" id="CHEBI:29105"/>
    </ligand>
</feature>
<keyword evidence="9 15" id="KW-0460">Magnesium</keyword>
<evidence type="ECO:0000256" key="8">
    <source>
        <dbReference type="ARBA" id="ARBA00022833"/>
    </source>
</evidence>
<dbReference type="GO" id="GO:0003911">
    <property type="term" value="F:DNA ligase (NAD+) activity"/>
    <property type="evidence" value="ECO:0007669"/>
    <property type="project" value="UniProtKB-UniRule"/>
</dbReference>
<keyword evidence="6 15" id="KW-0479">Metal-binding</keyword>
<dbReference type="PROSITE" id="PS01056">
    <property type="entry name" value="DNA_LIGASE_N2"/>
    <property type="match status" value="1"/>
</dbReference>
<dbReference type="InterPro" id="IPR010994">
    <property type="entry name" value="RuvA_2-like"/>
</dbReference>
<feature type="binding site" evidence="15">
    <location>
        <position position="405"/>
    </location>
    <ligand>
        <name>Zn(2+)</name>
        <dbReference type="ChEBI" id="CHEBI:29105"/>
    </ligand>
</feature>
<dbReference type="RefSeq" id="WP_116479869.1">
    <property type="nucleotide sequence ID" value="NZ_JBKYKF010000002.1"/>
</dbReference>
<keyword evidence="10 15" id="KW-0520">NAD</keyword>
<dbReference type="Pfam" id="PF14520">
    <property type="entry name" value="HHH_5"/>
    <property type="match status" value="1"/>
</dbReference>
<dbReference type="PROSITE" id="PS50172">
    <property type="entry name" value="BRCT"/>
    <property type="match status" value="1"/>
</dbReference>
<keyword evidence="11 15" id="KW-0234">DNA repair</keyword>
<feature type="binding site" evidence="15">
    <location>
        <position position="140"/>
    </location>
    <ligand>
        <name>NAD(+)</name>
        <dbReference type="ChEBI" id="CHEBI:57540"/>
    </ligand>
</feature>
<dbReference type="FunFam" id="2.40.50.140:FF:000012">
    <property type="entry name" value="DNA ligase"/>
    <property type="match status" value="1"/>
</dbReference>
<keyword evidence="8 15" id="KW-0862">Zinc</keyword>
<dbReference type="SMART" id="SM00292">
    <property type="entry name" value="BRCT"/>
    <property type="match status" value="1"/>
</dbReference>
<dbReference type="SMART" id="SM00278">
    <property type="entry name" value="HhH1"/>
    <property type="match status" value="3"/>
</dbReference>
<dbReference type="InterPro" id="IPR004150">
    <property type="entry name" value="NAD_DNA_ligase_OB"/>
</dbReference>
<organism evidence="17 18">
    <name type="scientific">Ezakiella coagulans</name>
    <dbReference type="NCBI Taxonomy" id="46507"/>
    <lineage>
        <taxon>Bacteria</taxon>
        <taxon>Bacillati</taxon>
        <taxon>Bacillota</taxon>
        <taxon>Tissierellia</taxon>
        <taxon>Ezakiella</taxon>
    </lineage>
</organism>
<evidence type="ECO:0000256" key="3">
    <source>
        <dbReference type="ARBA" id="ARBA00013308"/>
    </source>
</evidence>
<comment type="catalytic activity">
    <reaction evidence="13 15">
        <text>NAD(+) + (deoxyribonucleotide)n-3'-hydroxyl + 5'-phospho-(deoxyribonucleotide)m = (deoxyribonucleotide)n+m + AMP + beta-nicotinamide D-nucleotide.</text>
        <dbReference type="EC" id="6.5.1.2"/>
    </reaction>
</comment>
<evidence type="ECO:0000256" key="6">
    <source>
        <dbReference type="ARBA" id="ARBA00022723"/>
    </source>
</evidence>
<dbReference type="InterPro" id="IPR003583">
    <property type="entry name" value="Hlx-hairpin-Hlx_DNA-bd_motif"/>
</dbReference>
<evidence type="ECO:0000259" key="16">
    <source>
        <dbReference type="PROSITE" id="PS50172"/>
    </source>
</evidence>
<dbReference type="SUPFAM" id="SSF52113">
    <property type="entry name" value="BRCT domain"/>
    <property type="match status" value="1"/>
</dbReference>
<dbReference type="InterPro" id="IPR033136">
    <property type="entry name" value="DNA_ligase_CS"/>
</dbReference>
<dbReference type="AlphaFoldDB" id="A0A2U1E4G7"/>
<evidence type="ECO:0000256" key="10">
    <source>
        <dbReference type="ARBA" id="ARBA00023027"/>
    </source>
</evidence>
<evidence type="ECO:0000256" key="11">
    <source>
        <dbReference type="ARBA" id="ARBA00023204"/>
    </source>
</evidence>
<comment type="caution">
    <text evidence="17">The sequence shown here is derived from an EMBL/GenBank/DDBJ whole genome shotgun (WGS) entry which is preliminary data.</text>
</comment>
<dbReference type="Pfam" id="PF03120">
    <property type="entry name" value="OB_DNA_ligase"/>
    <property type="match status" value="1"/>
</dbReference>
<keyword evidence="7 15" id="KW-0227">DNA damage</keyword>
<dbReference type="Pfam" id="PF01653">
    <property type="entry name" value="DNA_ligase_aden"/>
    <property type="match status" value="1"/>
</dbReference>
<dbReference type="SUPFAM" id="SSF50249">
    <property type="entry name" value="Nucleic acid-binding proteins"/>
    <property type="match status" value="1"/>
</dbReference>
<dbReference type="EMBL" id="QEKV01000003">
    <property type="protein sequence ID" value="PVY94848.1"/>
    <property type="molecule type" value="Genomic_DNA"/>
</dbReference>
<comment type="cofactor">
    <cofactor evidence="15">
        <name>Mg(2+)</name>
        <dbReference type="ChEBI" id="CHEBI:18420"/>
    </cofactor>
    <cofactor evidence="15">
        <name>Mn(2+)</name>
        <dbReference type="ChEBI" id="CHEBI:29035"/>
    </cofactor>
</comment>
<feature type="binding site" evidence="15">
    <location>
        <position position="117"/>
    </location>
    <ligand>
        <name>NAD(+)</name>
        <dbReference type="ChEBI" id="CHEBI:57540"/>
    </ligand>
</feature>
<dbReference type="SUPFAM" id="SSF47781">
    <property type="entry name" value="RuvA domain 2-like"/>
    <property type="match status" value="1"/>
</dbReference>
<name>A0A2U1E4G7_9FIRM</name>
<protein>
    <recommendedName>
        <fullName evidence="3 15">DNA ligase</fullName>
        <ecNumber evidence="2 15">6.5.1.2</ecNumber>
    </recommendedName>
    <alternativeName>
        <fullName evidence="15">Polydeoxyribonucleotide synthase [NAD(+)]</fullName>
    </alternativeName>
</protein>
<dbReference type="Gene3D" id="2.40.50.140">
    <property type="entry name" value="Nucleic acid-binding proteins"/>
    <property type="match status" value="1"/>
</dbReference>
<evidence type="ECO:0000256" key="5">
    <source>
        <dbReference type="ARBA" id="ARBA00022705"/>
    </source>
</evidence>
<evidence type="ECO:0000256" key="9">
    <source>
        <dbReference type="ARBA" id="ARBA00022842"/>
    </source>
</evidence>
<dbReference type="CDD" id="cd17748">
    <property type="entry name" value="BRCT_DNA_ligase_like"/>
    <property type="match status" value="1"/>
</dbReference>
<gene>
    <name evidence="15" type="primary">ligA</name>
    <name evidence="17" type="ORF">C7381_10386</name>
</gene>
<comment type="similarity">
    <text evidence="14 15">Belongs to the NAD-dependent DNA ligase family. LigA subfamily.</text>
</comment>
<dbReference type="NCBIfam" id="TIGR00575">
    <property type="entry name" value="dnlj"/>
    <property type="match status" value="1"/>
</dbReference>
<dbReference type="GO" id="GO:0003677">
    <property type="term" value="F:DNA binding"/>
    <property type="evidence" value="ECO:0007669"/>
    <property type="project" value="InterPro"/>
</dbReference>
<dbReference type="Gene3D" id="1.10.150.20">
    <property type="entry name" value="5' to 3' exonuclease, C-terminal subdomain"/>
    <property type="match status" value="2"/>
</dbReference>
<dbReference type="GO" id="GO:0005829">
    <property type="term" value="C:cytosol"/>
    <property type="evidence" value="ECO:0007669"/>
    <property type="project" value="TreeGrafter"/>
</dbReference>
<dbReference type="SUPFAM" id="SSF56091">
    <property type="entry name" value="DNA ligase/mRNA capping enzyme, catalytic domain"/>
    <property type="match status" value="1"/>
</dbReference>
<dbReference type="HAMAP" id="MF_01588">
    <property type="entry name" value="DNA_ligase_A"/>
    <property type="match status" value="1"/>
</dbReference>
<keyword evidence="12 15" id="KW-0464">Manganese</keyword>
<sequence>MLEKMRELVDKLNLYNYHYYTLDDPIVVDAVYDKLYQELVDMENKYKFNFLDSPTTRVGGELLKGFEKYTHERPLWSLQKSQSTNELIEWANRAEKLRVEYNNSHEDKLPPIQYVTEFKFDGLTCNLTYESGYLKVAATRGNGVVGENITAQARTIKNIPTMIDYTGHIEIQCEAYMPLSELERYNKTAEIPLKNARNAAAGALRNLDTRETEKRNLRVFAYNIGYMDDFNFKNHMETLEFLKKEGFPVNEFHPLVDSIEDVIKNIEYVKEKRHELNYLTDGAVIKINDIRTRTVLGYTNKFPRWAIAFKFEAEEVETKVLDVVWQVGRTGKVTPVAKLEPVEIAGAMVSSATLNNIDDIKRKEVRIGAQVIVRRSNEVIPEIMGTIGDLSDTKEVEIPKICPSCGTELVMDGAYLVCPNKTYCNPQIVSRITHFASRNAMDIEGLNEKTVDSMVQNLGINDVSDLYTLTKEDLLKLPLFGDKKADNLMNALDKSKLRELHRFIFGLGINEVGVRTATDLAKRFKTFENFRNATFEELTSVDGVGDVIANNIISYFNHEGEKELIKRLLEFGVNTIEHDEEVKEGFFTGKTVVITGTFSSMKRDEIKAYIEKEGGKATSSVSKNTDLVLVGENPGSKLDKANELEIEIMNENELMEVING</sequence>
<evidence type="ECO:0000313" key="18">
    <source>
        <dbReference type="Proteomes" id="UP000245793"/>
    </source>
</evidence>
<dbReference type="EC" id="6.5.1.2" evidence="2 15"/>
<evidence type="ECO:0000256" key="1">
    <source>
        <dbReference type="ARBA" id="ARBA00004067"/>
    </source>
</evidence>
<dbReference type="InterPro" id="IPR001357">
    <property type="entry name" value="BRCT_dom"/>
</dbReference>
<dbReference type="GO" id="GO:0006260">
    <property type="term" value="P:DNA replication"/>
    <property type="evidence" value="ECO:0007669"/>
    <property type="project" value="UniProtKB-KW"/>
</dbReference>
<evidence type="ECO:0000313" key="17">
    <source>
        <dbReference type="EMBL" id="PVY94848.1"/>
    </source>
</evidence>
<evidence type="ECO:0000256" key="2">
    <source>
        <dbReference type="ARBA" id="ARBA00012722"/>
    </source>
</evidence>
<dbReference type="Pfam" id="PF00533">
    <property type="entry name" value="BRCT"/>
    <property type="match status" value="1"/>
</dbReference>
<dbReference type="GO" id="GO:0046872">
    <property type="term" value="F:metal ion binding"/>
    <property type="evidence" value="ECO:0007669"/>
    <property type="project" value="UniProtKB-KW"/>
</dbReference>
<dbReference type="SMART" id="SM00532">
    <property type="entry name" value="LIGANc"/>
    <property type="match status" value="1"/>
</dbReference>
<evidence type="ECO:0000256" key="12">
    <source>
        <dbReference type="ARBA" id="ARBA00023211"/>
    </source>
</evidence>
<dbReference type="PANTHER" id="PTHR23389:SF9">
    <property type="entry name" value="DNA LIGASE"/>
    <property type="match status" value="1"/>
</dbReference>
<dbReference type="CDD" id="cd00114">
    <property type="entry name" value="LIGANc"/>
    <property type="match status" value="1"/>
</dbReference>
<dbReference type="InterPro" id="IPR013839">
    <property type="entry name" value="DNAligase_adenylation"/>
</dbReference>
<evidence type="ECO:0000256" key="4">
    <source>
        <dbReference type="ARBA" id="ARBA00022598"/>
    </source>
</evidence>
<dbReference type="InterPro" id="IPR036420">
    <property type="entry name" value="BRCT_dom_sf"/>
</dbReference>
<dbReference type="Gene3D" id="3.30.470.30">
    <property type="entry name" value="DNA ligase/mRNA capping enzyme"/>
    <property type="match status" value="1"/>
</dbReference>
<dbReference type="GO" id="GO:0006281">
    <property type="term" value="P:DNA repair"/>
    <property type="evidence" value="ECO:0007669"/>
    <property type="project" value="UniProtKB-KW"/>
</dbReference>
<dbReference type="InterPro" id="IPR012340">
    <property type="entry name" value="NA-bd_OB-fold"/>
</dbReference>
<keyword evidence="18" id="KW-1185">Reference proteome</keyword>
<feature type="binding site" evidence="15">
    <location>
        <position position="418"/>
    </location>
    <ligand>
        <name>Zn(2+)</name>
        <dbReference type="ChEBI" id="CHEBI:29105"/>
    </ligand>
</feature>
<evidence type="ECO:0000256" key="15">
    <source>
        <dbReference type="HAMAP-Rule" id="MF_01588"/>
    </source>
</evidence>
<feature type="active site" description="N6-AMP-lysine intermediate" evidence="15">
    <location>
        <position position="119"/>
    </location>
</feature>
<dbReference type="Proteomes" id="UP000245793">
    <property type="component" value="Unassembled WGS sequence"/>
</dbReference>